<dbReference type="RefSeq" id="WP_244845097.1">
    <property type="nucleotide sequence ID" value="NZ_CP107006.1"/>
</dbReference>
<keyword evidence="3" id="KW-1185">Reference proteome</keyword>
<dbReference type="InterPro" id="IPR008319">
    <property type="entry name" value="GyrI-like_CCH_Lin2189-like"/>
</dbReference>
<dbReference type="InterPro" id="IPR029442">
    <property type="entry name" value="GyrI-like"/>
</dbReference>
<dbReference type="Pfam" id="PF06445">
    <property type="entry name" value="GyrI-like"/>
    <property type="match status" value="1"/>
</dbReference>
<protein>
    <submittedName>
        <fullName evidence="2">GyrI-like domain-containing protein</fullName>
    </submittedName>
</protein>
<dbReference type="SUPFAM" id="SSF55136">
    <property type="entry name" value="Probable bacterial effector-binding domain"/>
    <property type="match status" value="1"/>
</dbReference>
<dbReference type="Gene3D" id="3.20.80.10">
    <property type="entry name" value="Regulatory factor, effector binding domain"/>
    <property type="match status" value="1"/>
</dbReference>
<evidence type="ECO:0000259" key="1">
    <source>
        <dbReference type="Pfam" id="PF06445"/>
    </source>
</evidence>
<dbReference type="InterPro" id="IPR011256">
    <property type="entry name" value="Reg_factor_effector_dom_sf"/>
</dbReference>
<dbReference type="EMBL" id="CP107006">
    <property type="protein sequence ID" value="UYQ93168.1"/>
    <property type="molecule type" value="Genomic_DNA"/>
</dbReference>
<dbReference type="Proteomes" id="UP001162741">
    <property type="component" value="Chromosome"/>
</dbReference>
<name>A0ABY6J0H6_9BACT</name>
<reference evidence="2" key="1">
    <citation type="submission" date="2022-10" db="EMBL/GenBank/DDBJ databases">
        <title>Chitinophaga sp. nov., isolated from soil.</title>
        <authorList>
            <person name="Jeon C.O."/>
        </authorList>
    </citation>
    <scope>NUCLEOTIDE SEQUENCE</scope>
    <source>
        <strain evidence="2">R8</strain>
    </source>
</reference>
<evidence type="ECO:0000313" key="3">
    <source>
        <dbReference type="Proteomes" id="UP001162741"/>
    </source>
</evidence>
<sequence length="201" mass="22826">MTNLDLVKTNQRYYKAAARPELVTIPTGRFLTINGQGDPDGPSFPPTVSALYTVAYSIRALHKLQGQLFTVPKLEGLWWINVNRPFETVSRDEWYWKLLIQMPPFVSPADFRQAAALATQKKPQLKIAEVQFETIEEGLSVQMLHVGPYADEPATVAKMREYMDAHNVVQHGLHHEIYLTQPGKAAPEKMRTILRFPVKKA</sequence>
<proteinExistence type="predicted"/>
<organism evidence="2 3">
    <name type="scientific">Chitinophaga horti</name>
    <dbReference type="NCBI Taxonomy" id="2920382"/>
    <lineage>
        <taxon>Bacteria</taxon>
        <taxon>Pseudomonadati</taxon>
        <taxon>Bacteroidota</taxon>
        <taxon>Chitinophagia</taxon>
        <taxon>Chitinophagales</taxon>
        <taxon>Chitinophagaceae</taxon>
        <taxon>Chitinophaga</taxon>
    </lineage>
</organism>
<feature type="domain" description="GyrI-like small molecule binding" evidence="1">
    <location>
        <begin position="20"/>
        <end position="199"/>
    </location>
</feature>
<accession>A0ABY6J0H6</accession>
<gene>
    <name evidence="2" type="ORF">MKQ68_24095</name>
</gene>
<dbReference type="PIRSF" id="PIRSF031644">
    <property type="entry name" value="UCP031644"/>
    <property type="match status" value="1"/>
</dbReference>
<evidence type="ECO:0000313" key="2">
    <source>
        <dbReference type="EMBL" id="UYQ93168.1"/>
    </source>
</evidence>